<organism evidence="2 3">
    <name type="scientific">Trachymyrmex septentrionalis</name>
    <dbReference type="NCBI Taxonomy" id="34720"/>
    <lineage>
        <taxon>Eukaryota</taxon>
        <taxon>Metazoa</taxon>
        <taxon>Ecdysozoa</taxon>
        <taxon>Arthropoda</taxon>
        <taxon>Hexapoda</taxon>
        <taxon>Insecta</taxon>
        <taxon>Pterygota</taxon>
        <taxon>Neoptera</taxon>
        <taxon>Endopterygota</taxon>
        <taxon>Hymenoptera</taxon>
        <taxon>Apocrita</taxon>
        <taxon>Aculeata</taxon>
        <taxon>Formicoidea</taxon>
        <taxon>Formicidae</taxon>
        <taxon>Myrmicinae</taxon>
        <taxon>Trachymyrmex</taxon>
    </lineage>
</organism>
<gene>
    <name evidence="2" type="ORF">ALC56_08966</name>
</gene>
<feature type="compositionally biased region" description="Low complexity" evidence="1">
    <location>
        <begin position="136"/>
        <end position="157"/>
    </location>
</feature>
<dbReference type="Proteomes" id="UP000078541">
    <property type="component" value="Unassembled WGS sequence"/>
</dbReference>
<feature type="compositionally biased region" description="Polar residues" evidence="1">
    <location>
        <begin position="158"/>
        <end position="183"/>
    </location>
</feature>
<proteinExistence type="predicted"/>
<evidence type="ECO:0000313" key="3">
    <source>
        <dbReference type="Proteomes" id="UP000078541"/>
    </source>
</evidence>
<feature type="compositionally biased region" description="Polar residues" evidence="1">
    <location>
        <begin position="120"/>
        <end position="135"/>
    </location>
</feature>
<evidence type="ECO:0000313" key="2">
    <source>
        <dbReference type="EMBL" id="KYN37175.1"/>
    </source>
</evidence>
<sequence>MNEVYSDSKNSVFNSKLQNVTIKVTSPSEDKFLPHTFKLPTTSTKHYPRKNRYLFQYKMAKSLLDTTDTDTWNSPNTSSDCCIYNSLRMLSRSSKIMNALSSTHNSFRQDTVGGIRKSLNFDSSPSPKGNSSYDENSTSSINTDTSSSILNLSSVDSTDSNVPMTSGESIDENQNQTPQQNRKSSYRIDIKDNMHIRSRTIYLMSLIGQQIDERRKKEAFNKNASYKSSHPFYSFNSFIRSKGPSLVIPVSTPRNLSQEFNQELDDRSHTPENIINVIPESINSIKKSHKKEKLYSYEEPSSIQQMDVSIKNDDLQKRFSRTMESPEIDVIATSNCYVASENEEFRKKIRNIQRHIYNDEHRNTESDFDYNMQQKTASTINDSLESGLDQIESDKMQDIDSIDESCEEDMQVKACLVDQNNEEKDCSNKNVCNEEVNQLLLQNDSSGTCNVNVTSENRTASPEFSSNISQNTNVVVTPENNINILKHVLTESIKKSHKKMKHGNRKMLLKTSIKDPHQKMELTKSEISLEGVCDIDQDIESQIPDAIHVSNSQNSELDRPNTPENVNSSRLLLLGFHSVKKSHKKDKRSKRTSNFVECHNYEYYKENNLLQHKYEEEICRTLCKNKSPDISPTEKSVSTFLQSSTPKFSSTFVSLGCKDINDEFKIFTPIKKRRIPDIMNYVSAVDMSQEEDESVQGTSKEIDCSRCVTPVARCSKLRKHDLISERDNVKKSETDINISKVTDTTNPKDKNGRSTPINMSTTELLCNIDSIKKSHKKDKHNRNKKPILKKKRSYIEKSEHINFGNNNKMLEEPTSWSLKHHFDKNYAEKEMCITMREKEKNKSYKEFVYDDPNDPQPSISREADNMENVKNTTKSKFLDTTPPNSLRAMNLMKLVQTTSIKKSHKKERNINAQTKYILMSQEHELSDDGSIFDEEERLNFIQNDSITHDI</sequence>
<dbReference type="EMBL" id="KQ981727">
    <property type="protein sequence ID" value="KYN37175.1"/>
    <property type="molecule type" value="Genomic_DNA"/>
</dbReference>
<evidence type="ECO:0000256" key="1">
    <source>
        <dbReference type="SAM" id="MobiDB-lite"/>
    </source>
</evidence>
<protein>
    <submittedName>
        <fullName evidence="2">Uncharacterized protein</fullName>
    </submittedName>
</protein>
<accession>A0A195F994</accession>
<keyword evidence="3" id="KW-1185">Reference proteome</keyword>
<dbReference type="AlphaFoldDB" id="A0A195F994"/>
<reference evidence="2 3" key="1">
    <citation type="submission" date="2016-03" db="EMBL/GenBank/DDBJ databases">
        <title>Trachymyrmex septentrionalis WGS genome.</title>
        <authorList>
            <person name="Nygaard S."/>
            <person name="Hu H."/>
            <person name="Boomsma J."/>
            <person name="Zhang G."/>
        </authorList>
    </citation>
    <scope>NUCLEOTIDE SEQUENCE [LARGE SCALE GENOMIC DNA]</scope>
    <source>
        <strain evidence="2">Tsep2-gDNA-1</strain>
        <tissue evidence="2">Whole body</tissue>
    </source>
</reference>
<name>A0A195F994_9HYME</name>
<feature type="region of interest" description="Disordered" evidence="1">
    <location>
        <begin position="116"/>
        <end position="189"/>
    </location>
</feature>
<dbReference type="STRING" id="34720.A0A195F994"/>